<organism evidence="20 21">
    <name type="scientific">Qipengyuania aquimaris</name>
    <dbReference type="NCBI Taxonomy" id="255984"/>
    <lineage>
        <taxon>Bacteria</taxon>
        <taxon>Pseudomonadati</taxon>
        <taxon>Pseudomonadota</taxon>
        <taxon>Alphaproteobacteria</taxon>
        <taxon>Sphingomonadales</taxon>
        <taxon>Erythrobacteraceae</taxon>
        <taxon>Qipengyuania</taxon>
    </lineage>
</organism>
<evidence type="ECO:0000313" key="21">
    <source>
        <dbReference type="Proteomes" id="UP000824927"/>
    </source>
</evidence>
<comment type="cofactor">
    <cofactor evidence="14">
        <name>Zn(2+)</name>
        <dbReference type="ChEBI" id="CHEBI:29105"/>
    </cofactor>
    <text evidence="14">Binds 1 zinc ion per subunit.</text>
</comment>
<evidence type="ECO:0000256" key="16">
    <source>
        <dbReference type="RuleBase" id="RU000506"/>
    </source>
</evidence>
<feature type="active site" description="Tele-UMP-histidine intermediate" evidence="13">
    <location>
        <position position="160"/>
    </location>
</feature>
<feature type="compositionally biased region" description="Basic and acidic residues" evidence="17">
    <location>
        <begin position="29"/>
        <end position="46"/>
    </location>
</feature>
<dbReference type="InterPro" id="IPR005850">
    <property type="entry name" value="GalP_Utransf_C"/>
</dbReference>
<keyword evidence="8 14" id="KW-0479">Metal-binding</keyword>
<feature type="binding site" evidence="14">
    <location>
        <position position="51"/>
    </location>
    <ligand>
        <name>Zn(2+)</name>
        <dbReference type="ChEBI" id="CHEBI:29105"/>
    </ligand>
</feature>
<keyword evidence="9 14" id="KW-0862">Zinc</keyword>
<dbReference type="EMBL" id="JAHVKP010000001">
    <property type="protein sequence ID" value="MBY6216888.1"/>
    <property type="molecule type" value="Genomic_DNA"/>
</dbReference>
<evidence type="ECO:0000259" key="19">
    <source>
        <dbReference type="Pfam" id="PF02744"/>
    </source>
</evidence>
<dbReference type="Gene3D" id="3.30.428.10">
    <property type="entry name" value="HIT-like"/>
    <property type="match status" value="2"/>
</dbReference>
<dbReference type="InterPro" id="IPR005849">
    <property type="entry name" value="GalP_Utransf_N"/>
</dbReference>
<feature type="region of interest" description="Disordered" evidence="17">
    <location>
        <begin position="25"/>
        <end position="46"/>
    </location>
</feature>
<feature type="binding site" evidence="15">
    <location>
        <position position="176"/>
    </location>
    <ligand>
        <name>Fe cation</name>
        <dbReference type="ChEBI" id="CHEBI:24875"/>
    </ligand>
</feature>
<feature type="binding site" evidence="15">
    <location>
        <position position="293"/>
    </location>
    <ligand>
        <name>Fe cation</name>
        <dbReference type="ChEBI" id="CHEBI:24875"/>
    </ligand>
</feature>
<dbReference type="SUPFAM" id="SSF54197">
    <property type="entry name" value="HIT-like"/>
    <property type="match status" value="2"/>
</dbReference>
<dbReference type="Proteomes" id="UP000824927">
    <property type="component" value="Unassembled WGS sequence"/>
</dbReference>
<dbReference type="Pfam" id="PF02744">
    <property type="entry name" value="GalP_UDP_tr_C"/>
    <property type="match status" value="1"/>
</dbReference>
<keyword evidence="11 16" id="KW-0119">Carbohydrate metabolism</keyword>
<evidence type="ECO:0000256" key="14">
    <source>
        <dbReference type="PIRSR" id="PIRSR000808-3"/>
    </source>
</evidence>
<evidence type="ECO:0000256" key="4">
    <source>
        <dbReference type="ARBA" id="ARBA00012384"/>
    </source>
</evidence>
<keyword evidence="7 16" id="KW-0548">Nucleotidyltransferase</keyword>
<gene>
    <name evidence="20" type="ORF">KUV31_00870</name>
</gene>
<evidence type="ECO:0000256" key="6">
    <source>
        <dbReference type="ARBA" id="ARBA00022679"/>
    </source>
</evidence>
<comment type="catalytic activity">
    <reaction evidence="1 16">
        <text>alpha-D-galactose 1-phosphate + UDP-alpha-D-glucose = alpha-D-glucose 1-phosphate + UDP-alpha-D-galactose</text>
        <dbReference type="Rhea" id="RHEA:13989"/>
        <dbReference type="ChEBI" id="CHEBI:58336"/>
        <dbReference type="ChEBI" id="CHEBI:58601"/>
        <dbReference type="ChEBI" id="CHEBI:58885"/>
        <dbReference type="ChEBI" id="CHEBI:66914"/>
        <dbReference type="EC" id="2.7.7.12"/>
    </reaction>
</comment>
<name>A0A9Q3RYT1_9SPHN</name>
<dbReference type="FunFam" id="3.30.428.10:FF:000001">
    <property type="entry name" value="Galactose-1-phosphate uridylyltransferase"/>
    <property type="match status" value="1"/>
</dbReference>
<feature type="binding site" evidence="15">
    <location>
        <position position="275"/>
    </location>
    <ligand>
        <name>Fe cation</name>
        <dbReference type="ChEBI" id="CHEBI:24875"/>
    </ligand>
</feature>
<evidence type="ECO:0000259" key="18">
    <source>
        <dbReference type="Pfam" id="PF01087"/>
    </source>
</evidence>
<evidence type="ECO:0000256" key="10">
    <source>
        <dbReference type="ARBA" id="ARBA00023144"/>
    </source>
</evidence>
<comment type="pathway">
    <text evidence="2 16">Carbohydrate metabolism; galactose metabolism.</text>
</comment>
<dbReference type="InterPro" id="IPR019779">
    <property type="entry name" value="GalP_UDPtransf1_His-AS"/>
</dbReference>
<dbReference type="EC" id="2.7.7.12" evidence="4 12"/>
<comment type="similarity">
    <text evidence="3 16">Belongs to the galactose-1-phosphate uridylyltransferase type 1 family.</text>
</comment>
<evidence type="ECO:0000256" key="15">
    <source>
        <dbReference type="PIRSR" id="PIRSR000808-4"/>
    </source>
</evidence>
<evidence type="ECO:0000256" key="7">
    <source>
        <dbReference type="ARBA" id="ARBA00022695"/>
    </source>
</evidence>
<feature type="domain" description="Galactose-1-phosphate uridyl transferase C-terminal" evidence="19">
    <location>
        <begin position="179"/>
        <end position="333"/>
    </location>
</feature>
<protein>
    <recommendedName>
        <fullName evidence="5 12">Galactose-1-phosphate uridylyltransferase</fullName>
        <ecNumber evidence="4 12">2.7.7.12</ecNumber>
    </recommendedName>
</protein>
<evidence type="ECO:0000256" key="2">
    <source>
        <dbReference type="ARBA" id="ARBA00004947"/>
    </source>
</evidence>
<feature type="binding site" evidence="14">
    <location>
        <position position="158"/>
    </location>
    <ligand>
        <name>Zn(2+)</name>
        <dbReference type="ChEBI" id="CHEBI:29105"/>
    </ligand>
</feature>
<evidence type="ECO:0000256" key="17">
    <source>
        <dbReference type="SAM" id="MobiDB-lite"/>
    </source>
</evidence>
<evidence type="ECO:0000256" key="1">
    <source>
        <dbReference type="ARBA" id="ARBA00001107"/>
    </source>
</evidence>
<dbReference type="AlphaFoldDB" id="A0A9Q3RYT1"/>
<dbReference type="CDD" id="cd00608">
    <property type="entry name" value="GalT"/>
    <property type="match status" value="1"/>
</dbReference>
<sequence>MSDDLPHRRLNRLTGEWVLVSPQRMKRPWQGERKPPAKADRSSHEPDCYLCPRNERMGGMANPDYAGTHIFPNDFPALLTKEAGERHEGLLRAEPAKGEARVICYSPDHSSTLALMDEAGRRQVVETWCEQSAELGARWAHVEIFENKGAMMGASSPHPHGQIWAGDFVPTIVEREDVQQRRHLEGEGGNLLAAVIEAELEACERIVAKNEEWLVVVPYWAAWPFETLVLPRSQVARLEDLPERSREGLAQILGQLLGAYDALFETDFPYSMGWHGAPHGLDDETAHWLLHAHFYPPLLRSAEIRKHMVGFELLAETQRDLTPEAAASRLRELVR</sequence>
<evidence type="ECO:0000256" key="8">
    <source>
        <dbReference type="ARBA" id="ARBA00022723"/>
    </source>
</evidence>
<dbReference type="Pfam" id="PF01087">
    <property type="entry name" value="GalP_UDP_transf"/>
    <property type="match status" value="1"/>
</dbReference>
<evidence type="ECO:0000256" key="9">
    <source>
        <dbReference type="ARBA" id="ARBA00022833"/>
    </source>
</evidence>
<feature type="binding site" evidence="15">
    <location>
        <position position="291"/>
    </location>
    <ligand>
        <name>Fe cation</name>
        <dbReference type="ChEBI" id="CHEBI:24875"/>
    </ligand>
</feature>
<dbReference type="NCBIfam" id="TIGR00209">
    <property type="entry name" value="galT_1"/>
    <property type="match status" value="1"/>
</dbReference>
<comment type="caution">
    <text evidence="20">The sequence shown here is derived from an EMBL/GenBank/DDBJ whole genome shotgun (WGS) entry which is preliminary data.</text>
</comment>
<dbReference type="GO" id="GO:0005737">
    <property type="term" value="C:cytoplasm"/>
    <property type="evidence" value="ECO:0007669"/>
    <property type="project" value="TreeGrafter"/>
</dbReference>
<reference evidence="20" key="1">
    <citation type="submission" date="2021-06" db="EMBL/GenBank/DDBJ databases">
        <title>50 bacteria genomes isolated from Dapeng, Shenzhen, China.</title>
        <authorList>
            <person name="Zheng W."/>
            <person name="Yu S."/>
            <person name="Huang Y."/>
        </authorList>
    </citation>
    <scope>NUCLEOTIDE SEQUENCE</scope>
    <source>
        <strain evidence="20">DP4N28-2</strain>
    </source>
</reference>
<comment type="cofactor">
    <cofactor evidence="15">
        <name>Fe cation</name>
        <dbReference type="ChEBI" id="CHEBI:24875"/>
    </cofactor>
    <text evidence="15">Binds 1 Fe cation per subunit.</text>
</comment>
<dbReference type="InterPro" id="IPR036265">
    <property type="entry name" value="HIT-like_sf"/>
</dbReference>
<dbReference type="PIRSF" id="PIRSF000808">
    <property type="entry name" value="GalT"/>
    <property type="match status" value="1"/>
</dbReference>
<dbReference type="GO" id="GO:0033499">
    <property type="term" value="P:galactose catabolic process via UDP-galactose, Leloir pathway"/>
    <property type="evidence" value="ECO:0007669"/>
    <property type="project" value="TreeGrafter"/>
</dbReference>
<dbReference type="NCBIfam" id="NF008724">
    <property type="entry name" value="PRK11720.1"/>
    <property type="match status" value="1"/>
</dbReference>
<dbReference type="InterPro" id="IPR001937">
    <property type="entry name" value="GalP_UDPtransf1"/>
</dbReference>
<keyword evidence="10 16" id="KW-0299">Galactose metabolism</keyword>
<dbReference type="GO" id="GO:0008108">
    <property type="term" value="F:UDP-glucose:hexose-1-phosphate uridylyltransferase activity"/>
    <property type="evidence" value="ECO:0007669"/>
    <property type="project" value="UniProtKB-UniRule"/>
</dbReference>
<keyword evidence="15" id="KW-0408">Iron</keyword>
<dbReference type="GO" id="GO:0008270">
    <property type="term" value="F:zinc ion binding"/>
    <property type="evidence" value="ECO:0007669"/>
    <property type="project" value="InterPro"/>
</dbReference>
<feature type="binding site" evidence="14">
    <location>
        <position position="48"/>
    </location>
    <ligand>
        <name>Zn(2+)</name>
        <dbReference type="ChEBI" id="CHEBI:29105"/>
    </ligand>
</feature>
<evidence type="ECO:0000256" key="13">
    <source>
        <dbReference type="PIRSR" id="PIRSR000808-1"/>
    </source>
</evidence>
<feature type="binding site" evidence="14">
    <location>
        <position position="109"/>
    </location>
    <ligand>
        <name>Zn(2+)</name>
        <dbReference type="ChEBI" id="CHEBI:29105"/>
    </ligand>
</feature>
<dbReference type="RefSeq" id="WP_222404155.1">
    <property type="nucleotide sequence ID" value="NZ_JAHVKP010000001.1"/>
</dbReference>
<feature type="domain" description="Galactose-1-phosphate uridyl transferase N-terminal" evidence="18">
    <location>
        <begin position="5"/>
        <end position="170"/>
    </location>
</feature>
<evidence type="ECO:0000256" key="11">
    <source>
        <dbReference type="ARBA" id="ARBA00023277"/>
    </source>
</evidence>
<evidence type="ECO:0000313" key="20">
    <source>
        <dbReference type="EMBL" id="MBY6216888.1"/>
    </source>
</evidence>
<evidence type="ECO:0000256" key="3">
    <source>
        <dbReference type="ARBA" id="ARBA00010951"/>
    </source>
</evidence>
<evidence type="ECO:0000256" key="5">
    <source>
        <dbReference type="ARBA" id="ARBA00016340"/>
    </source>
</evidence>
<proteinExistence type="inferred from homology"/>
<keyword evidence="6 16" id="KW-0808">Transferase</keyword>
<accession>A0A9Q3RYT1</accession>
<evidence type="ECO:0000256" key="12">
    <source>
        <dbReference type="NCBIfam" id="TIGR00209"/>
    </source>
</evidence>
<dbReference type="PANTHER" id="PTHR11943">
    <property type="entry name" value="GALACTOSE-1-PHOSPHATE URIDYLYLTRANSFERASE"/>
    <property type="match status" value="1"/>
</dbReference>
<dbReference type="PANTHER" id="PTHR11943:SF1">
    <property type="entry name" value="GALACTOSE-1-PHOSPHATE URIDYLYLTRANSFERASE"/>
    <property type="match status" value="1"/>
</dbReference>
<dbReference type="PROSITE" id="PS00117">
    <property type="entry name" value="GAL_P_UDP_TRANSF_I"/>
    <property type="match status" value="1"/>
</dbReference>